<reference evidence="2 3" key="1">
    <citation type="submission" date="2020-07" db="EMBL/GenBank/DDBJ databases">
        <authorList>
            <person name="Feng X."/>
        </authorList>
    </citation>
    <scope>NUCLEOTIDE SEQUENCE [LARGE SCALE GENOMIC DNA]</scope>
    <source>
        <strain evidence="2 3">JCM31066</strain>
    </source>
</reference>
<evidence type="ECO:0000313" key="2">
    <source>
        <dbReference type="EMBL" id="MBC2595580.1"/>
    </source>
</evidence>
<dbReference type="AlphaFoldDB" id="A0A842HHD0"/>
<dbReference type="EMBL" id="JACHVB010000043">
    <property type="protein sequence ID" value="MBC2595580.1"/>
    <property type="molecule type" value="Genomic_DNA"/>
</dbReference>
<keyword evidence="3" id="KW-1185">Reference proteome</keyword>
<keyword evidence="1" id="KW-1133">Transmembrane helix</keyword>
<accession>A0A842HHD0</accession>
<keyword evidence="1" id="KW-0812">Transmembrane</keyword>
<keyword evidence="1" id="KW-0472">Membrane</keyword>
<feature type="transmembrane region" description="Helical" evidence="1">
    <location>
        <begin position="24"/>
        <end position="47"/>
    </location>
</feature>
<organism evidence="2 3">
    <name type="scientific">Ruficoccus amylovorans</name>
    <dbReference type="NCBI Taxonomy" id="1804625"/>
    <lineage>
        <taxon>Bacteria</taxon>
        <taxon>Pseudomonadati</taxon>
        <taxon>Verrucomicrobiota</taxon>
        <taxon>Opitutia</taxon>
        <taxon>Puniceicoccales</taxon>
        <taxon>Cerasicoccaceae</taxon>
        <taxon>Ruficoccus</taxon>
    </lineage>
</organism>
<proteinExistence type="predicted"/>
<protein>
    <submittedName>
        <fullName evidence="2">Uncharacterized protein</fullName>
    </submittedName>
</protein>
<gene>
    <name evidence="2" type="ORF">H5P28_15035</name>
</gene>
<evidence type="ECO:0000313" key="3">
    <source>
        <dbReference type="Proteomes" id="UP000546464"/>
    </source>
</evidence>
<dbReference type="RefSeq" id="WP_185676531.1">
    <property type="nucleotide sequence ID" value="NZ_JACHVB010000043.1"/>
</dbReference>
<comment type="caution">
    <text evidence="2">The sequence shown here is derived from an EMBL/GenBank/DDBJ whole genome shotgun (WGS) entry which is preliminary data.</text>
</comment>
<sequence length="1130" mass="123025">MPPPLCPQNGTRTVTPAASRSRGFALIVAMVLMGFILLLILSLSSLARVSTHSAALKQKQQIAELNALMGLNMAIAQLQTALGPDQRVSARADITTAPDGTSPPSHPFWTGVWRTQAQLDEDGAETGEEETALLTYLVSGNENALVLDAEDAELGANAIIMVAGNGSTDAPEILAQKVTIADGNSAYAYWISDEGIKAKINLPDISSQEVDIVNQPLLAPSQYGITQVDGLSAFPSDSPQLSTILTLESLELLTEADPTDYFHDLTTYSFGVLSDARHGGLKKDLTAGLQASATEPTGQIFGPLQGTWPASENPGGPRWSQLRSWVNTELVGGGTRGSLPVRAATDDTVGYAPVITGWEFTTMPTRDSADQIFLHFMPVVSLWNPYDVPLQSATYKVRITYATLDSNLSAGYSYRPTTIDSRRILRFYIQLRKGDEPDHNPANDEHYTFEYKVNISEIELELPNVTLQPGQSKVYSLQENVDLGGSKSSSSPWHDYNPETVLTLGEGLPAGYFYRLPLLDSSKQPVVLSHYTSTGGDPELMTAYRTSDKVLPRAISLELIHANTALGGDEILSANYYLKHGEPSTGALPYGDLQAYTYSNSSPLPNALRNHSWGYKASRTWTQLPDRGTAYPAAARLRWLADFNPRAFSSGPLPFNYANSAGSVDTYPAHNPSYFTATEYTNNNFGEELEGVGYSADYAVDNAILFEAPYGLDSLFSIGQLANAPLYYYNDDNRAPDENDRNASVAFFRERNSNSHFDNQVPAYPIGNSRAHVAIPTDQTYRDWGALTRTGDNLRYFNFRGLLYDYSYLLNDALWDSYFFSTLTNLNTTGGENDQYAPRNPRLVALDSNATEAPDLSASAENLLIDGAFNINSTSVEAWKALLSSTLGKPVTLTDGSSEDTEPGQVPLPRLSAPATTALPADSTNAADAPLAYTGYRALTQEQISRLADEIVKQVRLRGPFTSLGQFVNRTLLASDEHERHLRGALDAAIQNADINAALTDGVDSSIRNRPGSVPAANWYGTESGAGYTTENVPGWLSQADVLARLGSVLSARSDTFLIRAYGEYRAPFSSSGSPPESYAYCEAVVQRLPAYTDSSQRPDTEDSELSDINKAHGRRFVVVSFRWLSKEDI</sequence>
<name>A0A842HHD0_9BACT</name>
<dbReference type="Proteomes" id="UP000546464">
    <property type="component" value="Unassembled WGS sequence"/>
</dbReference>
<evidence type="ECO:0000256" key="1">
    <source>
        <dbReference type="SAM" id="Phobius"/>
    </source>
</evidence>